<dbReference type="PROSITE" id="PS00463">
    <property type="entry name" value="ZN2_CY6_FUNGAL_1"/>
    <property type="match status" value="1"/>
</dbReference>
<dbReference type="InterPro" id="IPR052400">
    <property type="entry name" value="Zn2-C6_fungal_TF"/>
</dbReference>
<dbReference type="Gene3D" id="4.10.240.10">
    <property type="entry name" value="Zn(2)-C6 fungal-type DNA-binding domain"/>
    <property type="match status" value="1"/>
</dbReference>
<name>A0ABR0SWS8_9HYPO</name>
<dbReference type="InterPro" id="IPR021858">
    <property type="entry name" value="Fun_TF"/>
</dbReference>
<evidence type="ECO:0000313" key="3">
    <source>
        <dbReference type="EMBL" id="KAK5996584.1"/>
    </source>
</evidence>
<accession>A0ABR0SWS8</accession>
<dbReference type="CDD" id="cd00067">
    <property type="entry name" value="GAL4"/>
    <property type="match status" value="1"/>
</dbReference>
<evidence type="ECO:0000259" key="2">
    <source>
        <dbReference type="PROSITE" id="PS50048"/>
    </source>
</evidence>
<evidence type="ECO:0000313" key="4">
    <source>
        <dbReference type="Proteomes" id="UP001338125"/>
    </source>
</evidence>
<protein>
    <submittedName>
        <fullName evidence="3">Zn(2)-C6 fungal-type transcription factor afumD-like protein</fullName>
    </submittedName>
</protein>
<proteinExistence type="predicted"/>
<keyword evidence="4" id="KW-1185">Reference proteome</keyword>
<dbReference type="InterPro" id="IPR001138">
    <property type="entry name" value="Zn2Cys6_DnaBD"/>
</dbReference>
<reference evidence="3 4" key="1">
    <citation type="submission" date="2024-01" db="EMBL/GenBank/DDBJ databases">
        <title>Complete genome of Cladobotryum mycophilum ATHUM6906.</title>
        <authorList>
            <person name="Christinaki A.C."/>
            <person name="Myridakis A.I."/>
            <person name="Kouvelis V.N."/>
        </authorList>
    </citation>
    <scope>NUCLEOTIDE SEQUENCE [LARGE SCALE GENOMIC DNA]</scope>
    <source>
        <strain evidence="3 4">ATHUM6906</strain>
    </source>
</reference>
<dbReference type="InterPro" id="IPR036864">
    <property type="entry name" value="Zn2-C6_fun-type_DNA-bd_sf"/>
</dbReference>
<dbReference type="PROSITE" id="PS50048">
    <property type="entry name" value="ZN2_CY6_FUNGAL_2"/>
    <property type="match status" value="1"/>
</dbReference>
<dbReference type="Proteomes" id="UP001338125">
    <property type="component" value="Unassembled WGS sequence"/>
</dbReference>
<organism evidence="3 4">
    <name type="scientific">Cladobotryum mycophilum</name>
    <dbReference type="NCBI Taxonomy" id="491253"/>
    <lineage>
        <taxon>Eukaryota</taxon>
        <taxon>Fungi</taxon>
        <taxon>Dikarya</taxon>
        <taxon>Ascomycota</taxon>
        <taxon>Pezizomycotina</taxon>
        <taxon>Sordariomycetes</taxon>
        <taxon>Hypocreomycetidae</taxon>
        <taxon>Hypocreales</taxon>
        <taxon>Hypocreaceae</taxon>
        <taxon>Cladobotryum</taxon>
    </lineage>
</organism>
<sequence length="332" mass="37842">MQIQSRVRKCPRLSHKKSKTGCQQCRGRRVKCDEVHPVCGPCGRHNVKCYYDRPCIIQGDHLPKEGRKRRLMEINLVHHYIVETCQTFPTSLQEQFSTWPDNIWDSHVIRLAMDYEPLLYMIMAITILHAEATGSKDLYLMDDALKLRRGYIAAMENQHLTAIADMKRLIAIGNNRAEGAAFASVLFLYDAFAGMRYRQKDLSPYQAPIYWLQTCKNLREILREAVELDKPDSIINAAVWSSALMEEPCVLFCEANRSKFPYLREIRSDEGLGEADYESCLTVLSCVGALKCALDMGINVQVLCRKLMDLPALFPSHFIGLLEGASLVLSLY</sequence>
<dbReference type="Pfam" id="PF11951">
    <property type="entry name" value="Fungal_trans_2"/>
    <property type="match status" value="1"/>
</dbReference>
<dbReference type="SMART" id="SM00066">
    <property type="entry name" value="GAL4"/>
    <property type="match status" value="1"/>
</dbReference>
<gene>
    <name evidence="3" type="ORF">PT974_01921</name>
</gene>
<comment type="caution">
    <text evidence="3">The sequence shown here is derived from an EMBL/GenBank/DDBJ whole genome shotgun (WGS) entry which is preliminary data.</text>
</comment>
<feature type="domain" description="Zn(2)-C6 fungal-type" evidence="2">
    <location>
        <begin position="21"/>
        <end position="51"/>
    </location>
</feature>
<dbReference type="PANTHER" id="PTHR47657:SF14">
    <property type="entry name" value="ZN(2)-C6 FUNGAL-TYPE DOMAIN-CONTAINING PROTEIN"/>
    <property type="match status" value="1"/>
</dbReference>
<dbReference type="PANTHER" id="PTHR47657">
    <property type="entry name" value="STEROL REGULATORY ELEMENT-BINDING PROTEIN ECM22"/>
    <property type="match status" value="1"/>
</dbReference>
<dbReference type="SUPFAM" id="SSF57701">
    <property type="entry name" value="Zn2/Cys6 DNA-binding domain"/>
    <property type="match status" value="1"/>
</dbReference>
<dbReference type="Pfam" id="PF00172">
    <property type="entry name" value="Zn_clus"/>
    <property type="match status" value="1"/>
</dbReference>
<keyword evidence="1" id="KW-0539">Nucleus</keyword>
<evidence type="ECO:0000256" key="1">
    <source>
        <dbReference type="ARBA" id="ARBA00023242"/>
    </source>
</evidence>
<dbReference type="EMBL" id="JAVFKD010000002">
    <property type="protein sequence ID" value="KAK5996584.1"/>
    <property type="molecule type" value="Genomic_DNA"/>
</dbReference>